<feature type="compositionally biased region" description="Polar residues" evidence="1">
    <location>
        <begin position="958"/>
        <end position="970"/>
    </location>
</feature>
<evidence type="ECO:0000313" key="2">
    <source>
        <dbReference type="EMBL" id="KAJ8758840.1"/>
    </source>
</evidence>
<feature type="region of interest" description="Disordered" evidence="1">
    <location>
        <begin position="1201"/>
        <end position="1307"/>
    </location>
</feature>
<feature type="compositionally biased region" description="Basic and acidic residues" evidence="1">
    <location>
        <begin position="792"/>
        <end position="804"/>
    </location>
</feature>
<feature type="region of interest" description="Disordered" evidence="1">
    <location>
        <begin position="1338"/>
        <end position="1358"/>
    </location>
</feature>
<gene>
    <name evidence="2" type="ORF">K2173_002619</name>
</gene>
<dbReference type="EMBL" id="JAIWQS010000007">
    <property type="protein sequence ID" value="KAJ8758840.1"/>
    <property type="molecule type" value="Genomic_DNA"/>
</dbReference>
<feature type="compositionally biased region" description="Basic residues" evidence="1">
    <location>
        <begin position="849"/>
        <end position="858"/>
    </location>
</feature>
<feature type="region of interest" description="Disordered" evidence="1">
    <location>
        <begin position="1034"/>
        <end position="1062"/>
    </location>
</feature>
<organism evidence="2 3">
    <name type="scientific">Erythroxylum novogranatense</name>
    <dbReference type="NCBI Taxonomy" id="1862640"/>
    <lineage>
        <taxon>Eukaryota</taxon>
        <taxon>Viridiplantae</taxon>
        <taxon>Streptophyta</taxon>
        <taxon>Embryophyta</taxon>
        <taxon>Tracheophyta</taxon>
        <taxon>Spermatophyta</taxon>
        <taxon>Magnoliopsida</taxon>
        <taxon>eudicotyledons</taxon>
        <taxon>Gunneridae</taxon>
        <taxon>Pentapetalae</taxon>
        <taxon>rosids</taxon>
        <taxon>fabids</taxon>
        <taxon>Malpighiales</taxon>
        <taxon>Erythroxylaceae</taxon>
        <taxon>Erythroxylum</taxon>
    </lineage>
</organism>
<feature type="compositionally biased region" description="Basic and acidic residues" evidence="1">
    <location>
        <begin position="1285"/>
        <end position="1301"/>
    </location>
</feature>
<name>A0AAV8SXQ4_9ROSI</name>
<sequence length="1414" mass="154427">MTRGSMTSASDYSASCDNAVFVDTNLDTHLAMIVSNSDTVADLKEKILREHPLCFPDIGEIKIVALKVKRRGHSYHLSESMLVRSAFDGIRKNWFLSVDAFRVVQNEVPALVSNDSGNLMAVSGVESGDLADDHPKSLSITTAPSLPQVDVEVQPEKVNCHKADLLTSNGGASEGIGDLKKGIGFTDKDMSIVIPQKANNWSDPHAQKPNGHYREEVMRTESEFHQVESRNMVDEMQRSKLPEGVLQPQLASKTKLQSKKKRKYSINNLTMEEADTSMNKFGGNELPPETMVREHTLGKNGSHDLQVSITSNTGGPSLNLSTDANKPSRTAEKRTDVLDQGHEDPEEHVLGKDDESRMNVVDSQCDKASKDASELKPASKRNCRTRKEKNNNLINENETFFSDSDKKVIESSTICQQPSGSLQKKTNSTLEGLSTEILEGEHLHSASPSNPKRTGKKKPSKKSSDVLNKGTNSAPSSEIDIRIEVSKVARRINTRFLGQENDEAALSGQHIQGVSVSDPCGILLKDKRYDHVPEVLEIPSSHEHPSLVINESDDLEKGAGISTHGQTPKTDKFEKVEGDKLSKDISSVGMQSINCKLSGQDIAGKINEEFAPSESTEASEAVDYRKSSIKRKKVRKIVDSASELPLSTNIDVAEHPSIMIKESNHLEKDAGISTPAQAPKTDKSGKFEGSELSKDISFLATKALNCKPSCQGEIDGRVNEVVVPSESPEVSEAMDHRKSSKKRKKAKKIGDLASEMPVTTSVDVAEHPSLVIEEPDNLEKAGAISTHGQTQRTDKNKNVEGSELPKDISSLATQSLNCKPSFEGEIDGKINVVVPSESPDVSEDMDHRKSSKKRKKAKKIGDSASEMVVTTKEPDNFEKAAAISTHSQTHRTDKPEKVEGSKSSKDISSPAMQSINCKPSNQGESHDVSDAVNHGKIVKKTKKTKKIRDLTSEEPFTSVTEHLKGSQSGFASDEPSKVIHANDESIEAENMIPKKKVNKVSEMDTVSTSVLATDREIDDVIQNAVNSVQQIESQVNTYSDGKPRKSKKKIQKSEENKPPGLAIETKDVGCEAHVKSTDNIKEVHSLINVKNHRVVKNATSVNPLDERKLEHNMEANTKLGIIGAKVDSVTVETSKAAEVHAKERQLGNVGSTNAKKRHAGKAKNDCEATGQSDMINFNDYFVHNHDDDETVASNKVLVDSTTKAKRDLESRTDKKKLNLDVHSGGKLSTPASTKSDKPISVSEEARRAIKLSGTGNNIKNKKDSYSASISSLESSKRSIAKNKRAKEYLSHERQNQADGRKMTPTNAGEVVNSLKNDTSLIGKSSAIFNDDSYGPSADGDVLNNSDSGTKTPSDNSLASDCSDVESDLHFNSAQNGNLKSVSFTNSYVEFFCVLRVFGVEIPLLCSLWFVRPMR</sequence>
<protein>
    <submittedName>
        <fullName evidence="2">Uncharacterized protein</fullName>
    </submittedName>
</protein>
<dbReference type="Proteomes" id="UP001159364">
    <property type="component" value="Linkage Group LG07"/>
</dbReference>
<evidence type="ECO:0000313" key="3">
    <source>
        <dbReference type="Proteomes" id="UP001159364"/>
    </source>
</evidence>
<feature type="compositionally biased region" description="Basic residues" evidence="1">
    <location>
        <begin position="738"/>
        <end position="747"/>
    </location>
</feature>
<feature type="region of interest" description="Disordered" evidence="1">
    <location>
        <begin position="300"/>
        <end position="390"/>
    </location>
</feature>
<feature type="compositionally biased region" description="Basic residues" evidence="1">
    <location>
        <begin position="936"/>
        <end position="946"/>
    </location>
</feature>
<feature type="region of interest" description="Disordered" evidence="1">
    <location>
        <begin position="666"/>
        <end position="688"/>
    </location>
</feature>
<feature type="compositionally biased region" description="Basic and acidic residues" evidence="1">
    <location>
        <begin position="329"/>
        <end position="357"/>
    </location>
</feature>
<feature type="compositionally biased region" description="Basic residues" evidence="1">
    <location>
        <begin position="378"/>
        <end position="387"/>
    </location>
</feature>
<feature type="compositionally biased region" description="Basic and acidic residues" evidence="1">
    <location>
        <begin position="890"/>
        <end position="905"/>
    </location>
</feature>
<feature type="compositionally biased region" description="Polar residues" evidence="1">
    <location>
        <begin position="906"/>
        <end position="923"/>
    </location>
</feature>
<proteinExistence type="predicted"/>
<keyword evidence="3" id="KW-1185">Reference proteome</keyword>
<feature type="compositionally biased region" description="Polar residues" evidence="1">
    <location>
        <begin position="1342"/>
        <end position="1358"/>
    </location>
</feature>
<comment type="caution">
    <text evidence="2">The sequence shown here is derived from an EMBL/GenBank/DDBJ whole genome shotgun (WGS) entry which is preliminary data.</text>
</comment>
<feature type="region of interest" description="Disordered" evidence="1">
    <location>
        <begin position="725"/>
        <end position="752"/>
    </location>
</feature>
<feature type="compositionally biased region" description="Basic and acidic residues" evidence="1">
    <location>
        <begin position="364"/>
        <end position="374"/>
    </location>
</feature>
<feature type="region of interest" description="Disordered" evidence="1">
    <location>
        <begin position="439"/>
        <end position="475"/>
    </location>
</feature>
<accession>A0AAV8SXQ4</accession>
<feature type="compositionally biased region" description="Polar residues" evidence="1">
    <location>
        <begin position="303"/>
        <end position="328"/>
    </location>
</feature>
<feature type="region of interest" description="Disordered" evidence="1">
    <location>
        <begin position="833"/>
        <end position="946"/>
    </location>
</feature>
<evidence type="ECO:0000256" key="1">
    <source>
        <dbReference type="SAM" id="MobiDB-lite"/>
    </source>
</evidence>
<feature type="region of interest" description="Disordered" evidence="1">
    <location>
        <begin position="958"/>
        <end position="977"/>
    </location>
</feature>
<reference evidence="2 3" key="1">
    <citation type="submission" date="2021-09" db="EMBL/GenBank/DDBJ databases">
        <title>Genomic insights and catalytic innovation underlie evolution of tropane alkaloids biosynthesis.</title>
        <authorList>
            <person name="Wang Y.-J."/>
            <person name="Tian T."/>
            <person name="Huang J.-P."/>
            <person name="Huang S.-X."/>
        </authorList>
    </citation>
    <scope>NUCLEOTIDE SEQUENCE [LARGE SCALE GENOMIC DNA]</scope>
    <source>
        <strain evidence="2">KIB-2018</strain>
        <tissue evidence="2">Leaf</tissue>
    </source>
</reference>
<feature type="region of interest" description="Disordered" evidence="1">
    <location>
        <begin position="774"/>
        <end position="804"/>
    </location>
</feature>
<feature type="compositionally biased region" description="Basic and acidic residues" evidence="1">
    <location>
        <begin position="1202"/>
        <end position="1219"/>
    </location>
</feature>
<feature type="compositionally biased region" description="Polar residues" evidence="1">
    <location>
        <begin position="465"/>
        <end position="475"/>
    </location>
</feature>